<evidence type="ECO:0000256" key="1">
    <source>
        <dbReference type="ARBA" id="ARBA00006817"/>
    </source>
</evidence>
<dbReference type="SUPFAM" id="SSF55961">
    <property type="entry name" value="Bet v1-like"/>
    <property type="match status" value="2"/>
</dbReference>
<organism evidence="3 4">
    <name type="scientific">Synoicihabitans lomoniglobus</name>
    <dbReference type="NCBI Taxonomy" id="2909285"/>
    <lineage>
        <taxon>Bacteria</taxon>
        <taxon>Pseudomonadati</taxon>
        <taxon>Verrucomicrobiota</taxon>
        <taxon>Opitutia</taxon>
        <taxon>Opitutales</taxon>
        <taxon>Opitutaceae</taxon>
        <taxon>Synoicihabitans</taxon>
    </lineage>
</organism>
<evidence type="ECO:0000313" key="4">
    <source>
        <dbReference type="Proteomes" id="UP001218638"/>
    </source>
</evidence>
<dbReference type="Gene3D" id="3.30.530.20">
    <property type="match status" value="2"/>
</dbReference>
<keyword evidence="4" id="KW-1185">Reference proteome</keyword>
<reference evidence="3" key="1">
    <citation type="submission" date="2023-03" db="EMBL/GenBank/DDBJ databases">
        <title>Lomoglobus Profundus gen. nov., sp. nov., a novel member of the phylum Verrucomicrobia, isolated from deep-marine sediment of South China Sea.</title>
        <authorList>
            <person name="Ahmad T."/>
            <person name="Ishaq S.E."/>
            <person name="Wang F."/>
        </authorList>
    </citation>
    <scope>NUCLEOTIDE SEQUENCE</scope>
    <source>
        <strain evidence="3">LMO-M01</strain>
    </source>
</reference>
<dbReference type="Proteomes" id="UP001218638">
    <property type="component" value="Chromosome"/>
</dbReference>
<name>A0AAE9ZQV5_9BACT</name>
<feature type="domain" description="Activator of Hsp90 ATPase homologue 1/2-like C-terminal" evidence="2">
    <location>
        <begin position="174"/>
        <end position="307"/>
    </location>
</feature>
<dbReference type="InterPro" id="IPR013538">
    <property type="entry name" value="ASHA1/2-like_C"/>
</dbReference>
<dbReference type="AlphaFoldDB" id="A0AAE9ZQV5"/>
<feature type="domain" description="Activator of Hsp90 ATPase homologue 1/2-like C-terminal" evidence="2">
    <location>
        <begin position="30"/>
        <end position="153"/>
    </location>
</feature>
<evidence type="ECO:0000313" key="3">
    <source>
        <dbReference type="EMBL" id="WED63465.1"/>
    </source>
</evidence>
<dbReference type="Pfam" id="PF08327">
    <property type="entry name" value="AHSA1"/>
    <property type="match status" value="2"/>
</dbReference>
<dbReference type="KEGG" id="slom:PXH66_14085"/>
<dbReference type="CDD" id="cd08896">
    <property type="entry name" value="SRPBCC_CalC_Aha1-like_3"/>
    <property type="match status" value="1"/>
</dbReference>
<accession>A0AAE9ZQV5</accession>
<dbReference type="EMBL" id="CP119075">
    <property type="protein sequence ID" value="WED63465.1"/>
    <property type="molecule type" value="Genomic_DNA"/>
</dbReference>
<dbReference type="InterPro" id="IPR023393">
    <property type="entry name" value="START-like_dom_sf"/>
</dbReference>
<protein>
    <submittedName>
        <fullName evidence="3">SRPBCC domain-containing protein</fullName>
    </submittedName>
</protein>
<gene>
    <name evidence="3" type="ORF">PXH66_14085</name>
</gene>
<evidence type="ECO:0000259" key="2">
    <source>
        <dbReference type="Pfam" id="PF08327"/>
    </source>
</evidence>
<proteinExistence type="inferred from homology"/>
<dbReference type="RefSeq" id="WP_330929157.1">
    <property type="nucleotide sequence ID" value="NZ_CP119075.1"/>
</dbReference>
<sequence length="318" mass="35784">MSTKSTNYTIPAAASPAHEIVSTRVIPYARSHVFAAWTHPGLHAQWWGPEGFTNTFHTYDVRPGGDWRFVMHGPDGTNYDNESVFDHVVAGECTVFRHVGQPEFTAVVHFTDDGDGTRIEWHMIFATAEICAALTKMVESKNEENFDRLEAVLRDNPVDSMTSRELVVLREIEAPPEVVYRVMTTRTGEWWCPRPWTTPVVEWELRAGGRSHMVMRGPDGEEHDIEGVFLEVTENERIVFTDAYQHGWRPTAQPFMTGIFELSPLPGGRTSYRACSRHWSAAKCAEHVAMGFHPGWGAVADQLIEVVADELKQSADTA</sequence>
<comment type="similarity">
    <text evidence="1">Belongs to the AHA1 family.</text>
</comment>